<keyword evidence="2" id="KW-1185">Reference proteome</keyword>
<evidence type="ECO:0000313" key="1">
    <source>
        <dbReference type="EMBL" id="KAJ7699761.1"/>
    </source>
</evidence>
<reference evidence="1" key="1">
    <citation type="submission" date="2023-03" db="EMBL/GenBank/DDBJ databases">
        <title>Massive genome expansion in bonnet fungi (Mycena s.s.) driven by repeated elements and novel gene families across ecological guilds.</title>
        <authorList>
            <consortium name="Lawrence Berkeley National Laboratory"/>
            <person name="Harder C.B."/>
            <person name="Miyauchi S."/>
            <person name="Viragh M."/>
            <person name="Kuo A."/>
            <person name="Thoen E."/>
            <person name="Andreopoulos B."/>
            <person name="Lu D."/>
            <person name="Skrede I."/>
            <person name="Drula E."/>
            <person name="Henrissat B."/>
            <person name="Morin E."/>
            <person name="Kohler A."/>
            <person name="Barry K."/>
            <person name="LaButti K."/>
            <person name="Morin E."/>
            <person name="Salamov A."/>
            <person name="Lipzen A."/>
            <person name="Mereny Z."/>
            <person name="Hegedus B."/>
            <person name="Baldrian P."/>
            <person name="Stursova M."/>
            <person name="Weitz H."/>
            <person name="Taylor A."/>
            <person name="Grigoriev I.V."/>
            <person name="Nagy L.G."/>
            <person name="Martin F."/>
            <person name="Kauserud H."/>
        </authorList>
    </citation>
    <scope>NUCLEOTIDE SEQUENCE</scope>
    <source>
        <strain evidence="1">CBHHK182m</strain>
    </source>
</reference>
<proteinExistence type="predicted"/>
<dbReference type="Proteomes" id="UP001215598">
    <property type="component" value="Unassembled WGS sequence"/>
</dbReference>
<dbReference type="EMBL" id="JARKIB010000566">
    <property type="protein sequence ID" value="KAJ7699761.1"/>
    <property type="molecule type" value="Genomic_DNA"/>
</dbReference>
<dbReference type="AlphaFoldDB" id="A0AAD7GPS2"/>
<protein>
    <submittedName>
        <fullName evidence="1">Uncharacterized protein</fullName>
    </submittedName>
</protein>
<gene>
    <name evidence="1" type="ORF">B0H16DRAFT_1749282</name>
</gene>
<accession>A0AAD7GPS2</accession>
<comment type="caution">
    <text evidence="1">The sequence shown here is derived from an EMBL/GenBank/DDBJ whole genome shotgun (WGS) entry which is preliminary data.</text>
</comment>
<name>A0AAD7GPS2_9AGAR</name>
<organism evidence="1 2">
    <name type="scientific">Mycena metata</name>
    <dbReference type="NCBI Taxonomy" id="1033252"/>
    <lineage>
        <taxon>Eukaryota</taxon>
        <taxon>Fungi</taxon>
        <taxon>Dikarya</taxon>
        <taxon>Basidiomycota</taxon>
        <taxon>Agaricomycotina</taxon>
        <taxon>Agaricomycetes</taxon>
        <taxon>Agaricomycetidae</taxon>
        <taxon>Agaricales</taxon>
        <taxon>Marasmiineae</taxon>
        <taxon>Mycenaceae</taxon>
        <taxon>Mycena</taxon>
    </lineage>
</organism>
<sequence>MVPATDSEVTNVFMTVRRMEPRFPNFAYGFLYATEGSRRRTVAIPYNYGVDKLVSINDLFVHAWVPRPSPSSNVVNMATGRVMVDRLPDSELAFNHSYSIIYVPPVQNVTSGLNSCPALRSTSAWTGNILVVKHGKRKPIINVEKEDSLLVDMIVSDFYYIISLGAISVCFPAFAQPPHGVRASQRPSGLHFDLTPLGTMSAQETKRLTLKHCLSIEAFPAITGQRTVVASKSRRSRSTSLGAIDPLLRSTYLVVWVPQHETL</sequence>
<evidence type="ECO:0000313" key="2">
    <source>
        <dbReference type="Proteomes" id="UP001215598"/>
    </source>
</evidence>